<dbReference type="GeneID" id="41701759"/>
<protein>
    <submittedName>
        <fullName evidence="2">Putative Ac81-like protein</fullName>
    </submittedName>
</protein>
<proteinExistence type="predicted"/>
<dbReference type="EMBL" id="KY608910">
    <property type="protein sequence ID" value="AUQ44008.1"/>
    <property type="molecule type" value="Genomic_DNA"/>
</dbReference>
<evidence type="ECO:0000313" key="2">
    <source>
        <dbReference type="EMBL" id="AUQ44008.1"/>
    </source>
</evidence>
<keyword evidence="1" id="KW-0472">Membrane</keyword>
<dbReference type="OrthoDB" id="17950at10239"/>
<dbReference type="RefSeq" id="YP_009551714.1">
    <property type="nucleotide sequence ID" value="NC_040536.1"/>
</dbReference>
<dbReference type="Pfam" id="PF05820">
    <property type="entry name" value="Ac81"/>
    <property type="match status" value="1"/>
</dbReference>
<evidence type="ECO:0000313" key="3">
    <source>
        <dbReference type="Proteomes" id="UP000290737"/>
    </source>
</evidence>
<reference evidence="2" key="1">
    <citation type="journal article" date="2021" name="Virus">
        <title>The discovery, distribution and diversity of DNA viruses associated with Drosophila melanogaster in Europe.</title>
        <authorList>
            <person name="Wallace M.A."/>
            <person name="Coffman K.A."/>
            <person name="Gilbert C."/>
            <person name="Ravindran S."/>
            <person name="Albery G.F."/>
            <person name="Abbott J."/>
            <person name="Argyridou E."/>
            <person name="Bellosta P."/>
            <person name="Betancourt A.J."/>
            <person name="Colinet H."/>
            <person name="Eric K."/>
            <person name="Glaser-Schmitt A."/>
            <person name="Grath S."/>
            <person name="Jelic M."/>
            <person name="Kankare M."/>
            <person name="Kozeretska I."/>
            <person name="Loeschcke V."/>
            <person name="Montchamp-Moreau C."/>
            <person name="Ometto L."/>
            <person name="Onder B.S."/>
            <person name="Orengo D.J."/>
            <person name="Parsch J."/>
            <person name="Pascual M."/>
            <person name="Patenkovic A."/>
            <person name="Puerma E."/>
            <person name="Ritchie M.G."/>
            <person name="Rota-Stabelli O."/>
            <person name="Schou M.F."/>
            <person name="Serga S.V."/>
            <person name="Stamenkovic-Radak M."/>
            <person name="Tanaskovic M."/>
            <person name="Veselinovic M.S."/>
            <person name="Vieira J."/>
            <person name="Vieira C.P."/>
            <person name="Kapun M."/>
            <person name="Flatt T."/>
            <person name="Gonzalez J."/>
            <person name="Staubach F."/>
            <person name="Obbard D.J."/>
        </authorList>
    </citation>
    <scope>NUCLEOTIDE SEQUENCE</scope>
    <source>
        <strain evidence="2">SRR3939042_Esparto_2012</strain>
    </source>
</reference>
<sequence>MDTLTINNKQNHENITNLTNKSISSDNTNNINIITTNNHIVSNTNDTNNNQSSKRIKIEIRCRAMKHTFGLFDHYFIVIGDTEYHAGNYKPGKILPLGTTKGAHIVSICEICEICHDKIMAEYYTSEDVRIFHIYFPILNCETLCMGFSIQSLLFLTIPFLCVFILKGSFLYAIIFILLSIVIVLAHSKYRFSRTNKTKCEHLLDSDTLSNN</sequence>
<dbReference type="KEGG" id="vg:41701759"/>
<accession>A0A2I7G2Z2</accession>
<keyword evidence="3" id="KW-1185">Reference proteome</keyword>
<organism evidence="2">
    <name type="scientific">Esparto virus</name>
    <dbReference type="NCBI Taxonomy" id="2072209"/>
    <lineage>
        <taxon>Viruses</taxon>
        <taxon>Viruses incertae sedis</taxon>
        <taxon>Naldaviricetes</taxon>
        <taxon>Lefavirales</taxon>
        <taxon>Nudiviridae</taxon>
        <taxon>Alphanudivirus</taxon>
        <taxon>Alphanudivirus tertidromelanogasteris</taxon>
    </lineage>
</organism>
<feature type="transmembrane region" description="Helical" evidence="1">
    <location>
        <begin position="153"/>
        <end position="186"/>
    </location>
</feature>
<keyword evidence="1" id="KW-0812">Transmembrane</keyword>
<dbReference type="Proteomes" id="UP000290737">
    <property type="component" value="Genome"/>
</dbReference>
<keyword evidence="1" id="KW-1133">Transmembrane helix</keyword>
<dbReference type="InterPro" id="IPR008563">
    <property type="entry name" value="AcMNPV_AC81"/>
</dbReference>
<evidence type="ECO:0000256" key="1">
    <source>
        <dbReference type="SAM" id="Phobius"/>
    </source>
</evidence>
<name>A0A2I7G2Z2_9VIRU</name>